<dbReference type="PANTHER" id="PTHR30346:SF29">
    <property type="entry name" value="LYSR SUBSTRATE-BINDING"/>
    <property type="match status" value="1"/>
</dbReference>
<evidence type="ECO:0000313" key="6">
    <source>
        <dbReference type="EMBL" id="RRJ87935.1"/>
    </source>
</evidence>
<evidence type="ECO:0000313" key="7">
    <source>
        <dbReference type="Proteomes" id="UP000274391"/>
    </source>
</evidence>
<dbReference type="SUPFAM" id="SSF53850">
    <property type="entry name" value="Periplasmic binding protein-like II"/>
    <property type="match status" value="1"/>
</dbReference>
<protein>
    <submittedName>
        <fullName evidence="6">LysR family transcriptional regulator</fullName>
    </submittedName>
</protein>
<dbReference type="InterPro" id="IPR005119">
    <property type="entry name" value="LysR_subst-bd"/>
</dbReference>
<name>A0A3P3VYR6_9MICO</name>
<dbReference type="AlphaFoldDB" id="A0A3P3VYR6"/>
<dbReference type="GO" id="GO:0003700">
    <property type="term" value="F:DNA-binding transcription factor activity"/>
    <property type="evidence" value="ECO:0007669"/>
    <property type="project" value="TreeGrafter"/>
</dbReference>
<evidence type="ECO:0000256" key="1">
    <source>
        <dbReference type="ARBA" id="ARBA00009437"/>
    </source>
</evidence>
<gene>
    <name evidence="6" type="ORF">EG850_03545</name>
</gene>
<comment type="similarity">
    <text evidence="1">Belongs to the LysR transcriptional regulatory family.</text>
</comment>
<dbReference type="CDD" id="cd08423">
    <property type="entry name" value="PBP2_LTTR_like_6"/>
    <property type="match status" value="1"/>
</dbReference>
<feature type="domain" description="LysR substrate-binding" evidence="5">
    <location>
        <begin position="6"/>
        <end position="213"/>
    </location>
</feature>
<dbReference type="EMBL" id="RQVS01000003">
    <property type="protein sequence ID" value="RRJ87935.1"/>
    <property type="molecule type" value="Genomic_DNA"/>
</dbReference>
<proteinExistence type="inferred from homology"/>
<keyword evidence="4" id="KW-0804">Transcription</keyword>
<dbReference type="Pfam" id="PF03466">
    <property type="entry name" value="LysR_substrate"/>
    <property type="match status" value="1"/>
</dbReference>
<reference evidence="6 7" key="1">
    <citation type="submission" date="2018-11" db="EMBL/GenBank/DDBJ databases">
        <title>YIM 102482-1 draft genome.</title>
        <authorList>
            <person name="Li G."/>
            <person name="Jiang Y."/>
        </authorList>
    </citation>
    <scope>NUCLEOTIDE SEQUENCE [LARGE SCALE GENOMIC DNA]</scope>
    <source>
        <strain evidence="6 7">YIM 102482-1</strain>
    </source>
</reference>
<keyword evidence="2" id="KW-0805">Transcription regulation</keyword>
<organism evidence="6 7">
    <name type="scientific">Gulosibacter macacae</name>
    <dbReference type="NCBI Taxonomy" id="2488791"/>
    <lineage>
        <taxon>Bacteria</taxon>
        <taxon>Bacillati</taxon>
        <taxon>Actinomycetota</taxon>
        <taxon>Actinomycetes</taxon>
        <taxon>Micrococcales</taxon>
        <taxon>Microbacteriaceae</taxon>
        <taxon>Gulosibacter</taxon>
    </lineage>
</organism>
<accession>A0A3P3VYR6</accession>
<evidence type="ECO:0000256" key="3">
    <source>
        <dbReference type="ARBA" id="ARBA00023125"/>
    </source>
</evidence>
<dbReference type="OrthoDB" id="4131546at2"/>
<dbReference type="PANTHER" id="PTHR30346">
    <property type="entry name" value="TRANSCRIPTIONAL DUAL REGULATOR HCAR-RELATED"/>
    <property type="match status" value="1"/>
</dbReference>
<dbReference type="GO" id="GO:0032993">
    <property type="term" value="C:protein-DNA complex"/>
    <property type="evidence" value="ECO:0007669"/>
    <property type="project" value="TreeGrafter"/>
</dbReference>
<keyword evidence="7" id="KW-1185">Reference proteome</keyword>
<evidence type="ECO:0000259" key="5">
    <source>
        <dbReference type="Pfam" id="PF03466"/>
    </source>
</evidence>
<keyword evidence="3" id="KW-0238">DNA-binding</keyword>
<evidence type="ECO:0000256" key="2">
    <source>
        <dbReference type="ARBA" id="ARBA00023015"/>
    </source>
</evidence>
<dbReference type="GO" id="GO:0003677">
    <property type="term" value="F:DNA binding"/>
    <property type="evidence" value="ECO:0007669"/>
    <property type="project" value="UniProtKB-KW"/>
</dbReference>
<dbReference type="RefSeq" id="WP_124970032.1">
    <property type="nucleotide sequence ID" value="NZ_RQVS01000003.1"/>
</dbReference>
<comment type="caution">
    <text evidence="6">The sequence shown here is derived from an EMBL/GenBank/DDBJ whole genome shotgun (WGS) entry which is preliminary data.</text>
</comment>
<sequence length="236" mass="25315">MRNLGEGGAGRIRLGSFPTASRQLVPAALAEFVRTHPEVELILDEGEPSELVPRLVERELDVALAYRYDLVPMRWPAELTAVHLLSEDLVAFVSPGHPASGQTITLRDLEHETWIATSADAQCAHAVERACAAAGFAPEIRYRSNNYSVVASFVRSGLGVALVPALAATTLADGDTDTATISDLTVQRHVSLLVAPRHGNPAIGKLTETLARAARRTASRSPGITLAPEFASRRPR</sequence>
<dbReference type="Gene3D" id="3.40.190.10">
    <property type="entry name" value="Periplasmic binding protein-like II"/>
    <property type="match status" value="2"/>
</dbReference>
<evidence type="ECO:0000256" key="4">
    <source>
        <dbReference type="ARBA" id="ARBA00023163"/>
    </source>
</evidence>
<dbReference type="Proteomes" id="UP000274391">
    <property type="component" value="Unassembled WGS sequence"/>
</dbReference>